<dbReference type="RefSeq" id="WP_188692251.1">
    <property type="nucleotide sequence ID" value="NZ_BMIR01000006.1"/>
</dbReference>
<dbReference type="EMBL" id="BMIR01000006">
    <property type="protein sequence ID" value="GGE39186.1"/>
    <property type="molecule type" value="Genomic_DNA"/>
</dbReference>
<keyword evidence="3" id="KW-1185">Reference proteome</keyword>
<accession>A0A8J2VSM0</accession>
<dbReference type="Proteomes" id="UP000628775">
    <property type="component" value="Unassembled WGS sequence"/>
</dbReference>
<gene>
    <name evidence="2" type="primary">gerPD</name>
    <name evidence="2" type="ORF">GCM10011391_17460</name>
</gene>
<protein>
    <submittedName>
        <fullName evidence="2">Putative spore germination protein GerPD</fullName>
    </submittedName>
</protein>
<name>A0A8J2VSM0_9BACL</name>
<evidence type="ECO:0000313" key="2">
    <source>
        <dbReference type="EMBL" id="GGE39186.1"/>
    </source>
</evidence>
<reference evidence="2" key="2">
    <citation type="submission" date="2020-09" db="EMBL/GenBank/DDBJ databases">
        <authorList>
            <person name="Sun Q."/>
            <person name="Zhou Y."/>
        </authorList>
    </citation>
    <scope>NUCLEOTIDE SEQUENCE</scope>
    <source>
        <strain evidence="2">CGMCC 1.15371</strain>
    </source>
</reference>
<dbReference type="AlphaFoldDB" id="A0A8J2VSM0"/>
<proteinExistence type="predicted"/>
<feature type="region of interest" description="Disordered" evidence="1">
    <location>
        <begin position="39"/>
        <end position="62"/>
    </location>
</feature>
<reference evidence="2" key="1">
    <citation type="journal article" date="2014" name="Int. J. Syst. Evol. Microbiol.">
        <title>Complete genome sequence of Corynebacterium casei LMG S-19264T (=DSM 44701T), isolated from a smear-ripened cheese.</title>
        <authorList>
            <consortium name="US DOE Joint Genome Institute (JGI-PGF)"/>
            <person name="Walter F."/>
            <person name="Albersmeier A."/>
            <person name="Kalinowski J."/>
            <person name="Ruckert C."/>
        </authorList>
    </citation>
    <scope>NUCLEOTIDE SEQUENCE</scope>
    <source>
        <strain evidence="2">CGMCC 1.15371</strain>
    </source>
</reference>
<evidence type="ECO:0000256" key="1">
    <source>
        <dbReference type="SAM" id="MobiDB-lite"/>
    </source>
</evidence>
<evidence type="ECO:0000313" key="3">
    <source>
        <dbReference type="Proteomes" id="UP000628775"/>
    </source>
</evidence>
<comment type="caution">
    <text evidence="2">The sequence shown here is derived from an EMBL/GenBank/DDBJ whole genome shotgun (WGS) entry which is preliminary data.</text>
</comment>
<sequence length="62" mass="6434">MNFTVVNKELNVEQIRIIGVASASVVLIGDAETVGTSSVFDTPPEAAVTTQPLVPLSPEGSH</sequence>
<organism evidence="2 3">
    <name type="scientific">Pullulanibacillus camelliae</name>
    <dbReference type="NCBI Taxonomy" id="1707096"/>
    <lineage>
        <taxon>Bacteria</taxon>
        <taxon>Bacillati</taxon>
        <taxon>Bacillota</taxon>
        <taxon>Bacilli</taxon>
        <taxon>Bacillales</taxon>
        <taxon>Sporolactobacillaceae</taxon>
        <taxon>Pullulanibacillus</taxon>
    </lineage>
</organism>